<proteinExistence type="predicted"/>
<protein>
    <submittedName>
        <fullName evidence="4">Long chain fatty acid CoA ligase</fullName>
    </submittedName>
    <submittedName>
        <fullName evidence="5">Long_chain fatty acid CoA ligase</fullName>
    </submittedName>
</protein>
<dbReference type="GO" id="GO:0005783">
    <property type="term" value="C:endoplasmic reticulum"/>
    <property type="evidence" value="ECO:0007669"/>
    <property type="project" value="TreeGrafter"/>
</dbReference>
<evidence type="ECO:0000313" key="6">
    <source>
        <dbReference type="Proteomes" id="UP001642409"/>
    </source>
</evidence>
<keyword evidence="2" id="KW-0067">ATP-binding</keyword>
<evidence type="ECO:0000313" key="4">
    <source>
        <dbReference type="EMBL" id="CAI9974650.1"/>
    </source>
</evidence>
<keyword evidence="6" id="KW-1185">Reference proteome</keyword>
<keyword evidence="3" id="KW-0812">Transmembrane</keyword>
<reference evidence="5 6" key="2">
    <citation type="submission" date="2024-07" db="EMBL/GenBank/DDBJ databases">
        <authorList>
            <person name="Akdeniz Z."/>
        </authorList>
    </citation>
    <scope>NUCLEOTIDE SEQUENCE [LARGE SCALE GENOMIC DNA]</scope>
</reference>
<dbReference type="PANTHER" id="PTHR43272">
    <property type="entry name" value="LONG-CHAIN-FATTY-ACID--COA LIGASE"/>
    <property type="match status" value="1"/>
</dbReference>
<dbReference type="PANTHER" id="PTHR43272:SF33">
    <property type="entry name" value="AMP-BINDING DOMAIN-CONTAINING PROTEIN-RELATED"/>
    <property type="match status" value="1"/>
</dbReference>
<sequence>MCYHRIIYERVFTQIIYQIILIILIIYLYTPNYVSNIKKTCKAHNLRSFEIPKAVVIENEPWTPENGLLTPALKVKRPACKEKYEKLMLDIIKRITRLEGATMDKIAAEVVDALTNPQSESVSQKASSYSGMR</sequence>
<keyword evidence="4" id="KW-0436">Ligase</keyword>
<keyword evidence="1" id="KW-0547">Nucleotide-binding</keyword>
<keyword evidence="3" id="KW-1133">Transmembrane helix</keyword>
<dbReference type="Proteomes" id="UP001642409">
    <property type="component" value="Unassembled WGS sequence"/>
</dbReference>
<evidence type="ECO:0000256" key="3">
    <source>
        <dbReference type="SAM" id="Phobius"/>
    </source>
</evidence>
<evidence type="ECO:0000256" key="1">
    <source>
        <dbReference type="ARBA" id="ARBA00022741"/>
    </source>
</evidence>
<feature type="transmembrane region" description="Helical" evidence="3">
    <location>
        <begin position="12"/>
        <end position="30"/>
    </location>
</feature>
<accession>A0AA86UWG6</accession>
<gene>
    <name evidence="5" type="ORF">HINF_LOCUS59921</name>
    <name evidence="4" type="ORF">HINF_LOCUS62295</name>
</gene>
<comment type="caution">
    <text evidence="4">The sequence shown here is derived from an EMBL/GenBank/DDBJ whole genome shotgun (WGS) entry which is preliminary data.</text>
</comment>
<dbReference type="GO" id="GO:0004467">
    <property type="term" value="F:long-chain fatty acid-CoA ligase activity"/>
    <property type="evidence" value="ECO:0007669"/>
    <property type="project" value="TreeGrafter"/>
</dbReference>
<dbReference type="SUPFAM" id="SSF56801">
    <property type="entry name" value="Acetyl-CoA synthetase-like"/>
    <property type="match status" value="1"/>
</dbReference>
<dbReference type="AlphaFoldDB" id="A0AA86UWG6"/>
<reference evidence="4" key="1">
    <citation type="submission" date="2023-06" db="EMBL/GenBank/DDBJ databases">
        <authorList>
            <person name="Kurt Z."/>
        </authorList>
    </citation>
    <scope>NUCLEOTIDE SEQUENCE</scope>
</reference>
<name>A0AA86UWG6_9EUKA</name>
<dbReference type="GO" id="GO:0016020">
    <property type="term" value="C:membrane"/>
    <property type="evidence" value="ECO:0007669"/>
    <property type="project" value="TreeGrafter"/>
</dbReference>
<evidence type="ECO:0000313" key="5">
    <source>
        <dbReference type="EMBL" id="CAL6080554.1"/>
    </source>
</evidence>
<organism evidence="4">
    <name type="scientific">Hexamita inflata</name>
    <dbReference type="NCBI Taxonomy" id="28002"/>
    <lineage>
        <taxon>Eukaryota</taxon>
        <taxon>Metamonada</taxon>
        <taxon>Diplomonadida</taxon>
        <taxon>Hexamitidae</taxon>
        <taxon>Hexamitinae</taxon>
        <taxon>Hexamita</taxon>
    </lineage>
</organism>
<keyword evidence="3" id="KW-0472">Membrane</keyword>
<evidence type="ECO:0000256" key="2">
    <source>
        <dbReference type="ARBA" id="ARBA00022840"/>
    </source>
</evidence>
<dbReference type="EMBL" id="CATOUU010001153">
    <property type="protein sequence ID" value="CAI9974650.1"/>
    <property type="molecule type" value="Genomic_DNA"/>
</dbReference>
<dbReference type="GO" id="GO:0005524">
    <property type="term" value="F:ATP binding"/>
    <property type="evidence" value="ECO:0007669"/>
    <property type="project" value="UniProtKB-KW"/>
</dbReference>
<dbReference type="EMBL" id="CAXDID020000347">
    <property type="protein sequence ID" value="CAL6080554.1"/>
    <property type="molecule type" value="Genomic_DNA"/>
</dbReference>